<evidence type="ECO:0000259" key="5">
    <source>
        <dbReference type="Pfam" id="PF17034"/>
    </source>
</evidence>
<evidence type="ECO:0000313" key="7">
    <source>
        <dbReference type="EMBL" id="KAJ0407657.1"/>
    </source>
</evidence>
<feature type="compositionally biased region" description="Polar residues" evidence="4">
    <location>
        <begin position="1455"/>
        <end position="1468"/>
    </location>
</feature>
<sequence>MSKQRTLVEWSPHDAALFAVGSDSLRLFETTTLSDPLLHYAASAPPTTQRKRSFRLVKMNAQITQLKCMEWYPFESKPLWIVAGLGSGKVVLSDLEDPRARIVREFHPKYSRPCNAVAWNPAMPSQLAGGFEKVRSDFCTLVWDLNTGSDGSTIMGTVGGPSGAAAAASVGAANGGTAGPNGSPPGSLAGPAGIPGTSAGIELGATPFDRSGVGVPSSSGGMLAGFGAVSGSAMRSSAAFLRGGLPAPSVGPSASDLQDRPVHELSNSEATVALSWVPMQPTCLAVGTGFKWLRIYDLRAASAVATSAAGSSASVGAVASSSSSAFATAASTPLSVVAHNKAVLGVVFDPHRPHILATYTDAPQEVVKVWDIRRLDGAAGPLASLHQTSKTLAQVSWCPTKPGILVTASAEERWISLWDVTKQDAEPAAAAPTAASTGLQLRKPFKRRYTSEPLTSFSWQHVPPVGRGGAPRPNATPGAMHAAAVAGGQSRLAAAAFPNRLLTASLHGEIEDISVHDSLPVALSAQGAVTFSCGRLLFGGTTPSDDANEDPDISSEMQRLAKAGYSTTLSTNLKLLSTTPPTPSSDGRASPRVQLSPSRHAQLRALWQWVDQVEALRRVQASRLARVASAMGTSQNAGVVAASGALRGWPVDPQALATAGVITLLGITSEDGSTGASGSLSTIASVLQTDSALGCAWYDGIGRRLAMLACQWDPDCGASDLQPPRQGGVVLHRSHSGHWSSSSAKGGDDPAMTALRSTADENRHELRTILANCERDGQFARAAALAVFHGDLQTAVAVLQKAAVRLTQLQRRGVATTEPYSTDVLQLVAMAVAGYSSSQQAAPSQQQASQQQQSMWTLLCQQLLRREEITAKHPQHPRYLRALLAFLCALSSAGSSGGNNPTRANAPPQPTRRGSQNRRAWGSVDGLSGLSASSAASSRPPVGGSSGLFAAILNDATLPLSDRLAFACRFLGPDDLRVVVTQCRDECFTAGRLDGLLLSGLSPTDGGVALLQRYVDQTGDVQTAALLAVRLPSTLAAQAPVLNQWITTYQDLLNQWQLFHARARLDVGRCQIDDLLSNFALSTRDPDAKELSQELTTPSQPAIPPQLYVRCNYCNHALSLASLMRLGGSHSSWLTRAKPKLNCCPSCRKPLPQCALCLLPLGALNPYLELAHRRARQTADAVASLMSNANHENAAATPLTSAALDDPTSAVAGKAESETLAQLSSIPFVEWFTWCQSCKHGGHAHHMADWFETHDVCPVTDCACPCESLDLPIAERKRREDETATALARQHDRQLQLEQQRLQQQQQQQQQQQHMMMMMHHHHHQQQQQQRRGPIYPAPPPSNSIGGGRLEHSVGGRRGGDRGAAVAAGPQLGVARGGTIGASGGGVAMGATAGGNGGGLLLRDASSGSLGGGATTPVGSLPLGLPPTAAPPYSSRLSGRGLAGNAAGGSGSSGDLQESMRSMSLSNKLDQLDKDQAATTPYIFI</sequence>
<dbReference type="SMART" id="SM00320">
    <property type="entry name" value="WD40"/>
    <property type="match status" value="4"/>
</dbReference>
<feature type="region of interest" description="Disordered" evidence="4">
    <location>
        <begin position="1282"/>
        <end position="1365"/>
    </location>
</feature>
<feature type="region of interest" description="Disordered" evidence="4">
    <location>
        <begin position="894"/>
        <end position="920"/>
    </location>
</feature>
<feature type="domain" description="GATOR2 complex protein MIO zinc-ribbon like" evidence="5">
    <location>
        <begin position="1225"/>
        <end position="1267"/>
    </location>
</feature>
<dbReference type="SUPFAM" id="SSF50978">
    <property type="entry name" value="WD40 repeat-like"/>
    <property type="match status" value="1"/>
</dbReference>
<feature type="region of interest" description="Disordered" evidence="4">
    <location>
        <begin position="727"/>
        <end position="750"/>
    </location>
</feature>
<keyword evidence="8" id="KW-1185">Reference proteome</keyword>
<dbReference type="InterPro" id="IPR049092">
    <property type="entry name" value="MIOS_a-sol"/>
</dbReference>
<dbReference type="Pfam" id="PF21720">
    <property type="entry name" value="MIOS_WD40"/>
    <property type="match status" value="2"/>
</dbReference>
<dbReference type="InterPro" id="IPR036322">
    <property type="entry name" value="WD40_repeat_dom_sf"/>
</dbReference>
<gene>
    <name evidence="7" type="ORF">P43SY_010198</name>
</gene>
<feature type="domain" description="MIOS-like alpha-solenoid" evidence="6">
    <location>
        <begin position="759"/>
        <end position="889"/>
    </location>
</feature>
<name>A0AAD5LRX1_PYTIN</name>
<comment type="similarity">
    <text evidence="1">Belongs to the WD repeat mio family.</text>
</comment>
<dbReference type="EMBL" id="JAKCXM010000019">
    <property type="protein sequence ID" value="KAJ0407657.1"/>
    <property type="molecule type" value="Genomic_DNA"/>
</dbReference>
<dbReference type="InterPro" id="IPR015943">
    <property type="entry name" value="WD40/YVTN_repeat-like_dom_sf"/>
</dbReference>
<feature type="compositionally biased region" description="Low complexity" evidence="4">
    <location>
        <begin position="1436"/>
        <end position="1445"/>
    </location>
</feature>
<protein>
    <recommendedName>
        <fullName evidence="9">WD repeat protein mio zinc-ribbon like domain-containing protein</fullName>
    </recommendedName>
</protein>
<dbReference type="PANTHER" id="PTHR16453">
    <property type="entry name" value="WD40 DOMAIN-CONTAINING PROTEIN MIO FAMILY MEMBER"/>
    <property type="match status" value="1"/>
</dbReference>
<dbReference type="CDD" id="cd16691">
    <property type="entry name" value="mRING-H2-C3H3C2_Mio"/>
    <property type="match status" value="1"/>
</dbReference>
<feature type="compositionally biased region" description="Basic and acidic residues" evidence="4">
    <location>
        <begin position="1349"/>
        <end position="1361"/>
    </location>
</feature>
<proteinExistence type="inferred from homology"/>
<comment type="caution">
    <text evidence="7">The sequence shown here is derived from an EMBL/GenBank/DDBJ whole genome shotgun (WGS) entry which is preliminary data.</text>
</comment>
<dbReference type="Pfam" id="PF17034">
    <property type="entry name" value="zinc_ribbon_16"/>
    <property type="match status" value="1"/>
</dbReference>
<dbReference type="InterPro" id="IPR031488">
    <property type="entry name" value="Zn_ribbon_mio"/>
</dbReference>
<reference evidence="7" key="1">
    <citation type="submission" date="2021-12" db="EMBL/GenBank/DDBJ databases">
        <title>Prjna785345.</title>
        <authorList>
            <person name="Rujirawat T."/>
            <person name="Krajaejun T."/>
        </authorList>
    </citation>
    <scope>NUCLEOTIDE SEQUENCE</scope>
    <source>
        <strain evidence="7">Pi057C3</strain>
    </source>
</reference>
<dbReference type="PANTHER" id="PTHR16453:SF9">
    <property type="entry name" value="GATOR COMPLEX PROTEIN MIOS"/>
    <property type="match status" value="1"/>
</dbReference>
<feature type="region of interest" description="Disordered" evidence="4">
    <location>
        <begin position="572"/>
        <end position="595"/>
    </location>
</feature>
<evidence type="ECO:0000256" key="3">
    <source>
        <dbReference type="ARBA" id="ARBA00022737"/>
    </source>
</evidence>
<dbReference type="Proteomes" id="UP001209570">
    <property type="component" value="Unassembled WGS sequence"/>
</dbReference>
<accession>A0AAD5LRX1</accession>
<evidence type="ECO:0000313" key="8">
    <source>
        <dbReference type="Proteomes" id="UP001209570"/>
    </source>
</evidence>
<evidence type="ECO:0000256" key="2">
    <source>
        <dbReference type="ARBA" id="ARBA00022574"/>
    </source>
</evidence>
<keyword evidence="3" id="KW-0677">Repeat</keyword>
<evidence type="ECO:0008006" key="9">
    <source>
        <dbReference type="Google" id="ProtNLM"/>
    </source>
</evidence>
<feature type="compositionally biased region" description="Low complexity" evidence="4">
    <location>
        <begin position="180"/>
        <end position="195"/>
    </location>
</feature>
<dbReference type="Gene3D" id="2.130.10.10">
    <property type="entry name" value="YVTN repeat-like/Quinoprotein amine dehydrogenase"/>
    <property type="match status" value="2"/>
</dbReference>
<evidence type="ECO:0000256" key="4">
    <source>
        <dbReference type="SAM" id="MobiDB-lite"/>
    </source>
</evidence>
<dbReference type="GO" id="GO:0005737">
    <property type="term" value="C:cytoplasm"/>
    <property type="evidence" value="ECO:0007669"/>
    <property type="project" value="TreeGrafter"/>
</dbReference>
<dbReference type="Pfam" id="PF21719">
    <property type="entry name" value="MIOS_a-sol"/>
    <property type="match status" value="1"/>
</dbReference>
<dbReference type="InterPro" id="IPR001680">
    <property type="entry name" value="WD40_rpt"/>
</dbReference>
<evidence type="ECO:0000256" key="1">
    <source>
        <dbReference type="ARBA" id="ARBA00009713"/>
    </source>
</evidence>
<keyword evidence="2" id="KW-0853">WD repeat</keyword>
<feature type="region of interest" description="Disordered" evidence="4">
    <location>
        <begin position="176"/>
        <end position="195"/>
    </location>
</feature>
<dbReference type="InterPro" id="IPR037593">
    <property type="entry name" value="MIOS/Sea4"/>
</dbReference>
<evidence type="ECO:0000259" key="6">
    <source>
        <dbReference type="Pfam" id="PF21719"/>
    </source>
</evidence>
<organism evidence="7 8">
    <name type="scientific">Pythium insidiosum</name>
    <name type="common">Pythiosis disease agent</name>
    <dbReference type="NCBI Taxonomy" id="114742"/>
    <lineage>
        <taxon>Eukaryota</taxon>
        <taxon>Sar</taxon>
        <taxon>Stramenopiles</taxon>
        <taxon>Oomycota</taxon>
        <taxon>Peronosporomycetes</taxon>
        <taxon>Pythiales</taxon>
        <taxon>Pythiaceae</taxon>
        <taxon>Pythium</taxon>
    </lineage>
</organism>
<feature type="compositionally biased region" description="Low complexity" evidence="4">
    <location>
        <begin position="1296"/>
        <end position="1318"/>
    </location>
</feature>
<feature type="region of interest" description="Disordered" evidence="4">
    <location>
        <begin position="1410"/>
        <end position="1468"/>
    </location>
</feature>